<dbReference type="RefSeq" id="WP_172676202.1">
    <property type="nucleotide sequence ID" value="NZ_CYYT01000096.1"/>
</dbReference>
<dbReference type="GeneID" id="83013733"/>
<dbReference type="Proteomes" id="UP000095558">
    <property type="component" value="Unassembled WGS sequence"/>
</dbReference>
<sequence length="50" mass="5889">MEEKVNLEQRIIQLKLKKRDLVLAGKNTKEIDEEINNIKNELDKLSLIVK</sequence>
<name>A0A174LJT8_9CLOT</name>
<dbReference type="AlphaFoldDB" id="A0A174LJT8"/>
<evidence type="ECO:0000313" key="2">
    <source>
        <dbReference type="Proteomes" id="UP000095558"/>
    </source>
</evidence>
<evidence type="ECO:0000313" key="1">
    <source>
        <dbReference type="EMBL" id="CUO88842.1"/>
    </source>
</evidence>
<organism evidence="1 2">
    <name type="scientific">Clostridium disporicum</name>
    <dbReference type="NCBI Taxonomy" id="84024"/>
    <lineage>
        <taxon>Bacteria</taxon>
        <taxon>Bacillati</taxon>
        <taxon>Bacillota</taxon>
        <taxon>Clostridia</taxon>
        <taxon>Eubacteriales</taxon>
        <taxon>Clostridiaceae</taxon>
        <taxon>Clostridium</taxon>
    </lineage>
</organism>
<gene>
    <name evidence="1" type="ORF">ERS852470_03642</name>
</gene>
<protein>
    <submittedName>
        <fullName evidence="1">Uncharacterized protein</fullName>
    </submittedName>
</protein>
<proteinExistence type="predicted"/>
<dbReference type="EMBL" id="CYZV01000075">
    <property type="protein sequence ID" value="CUO88842.1"/>
    <property type="molecule type" value="Genomic_DNA"/>
</dbReference>
<reference evidence="1 2" key="1">
    <citation type="submission" date="2015-09" db="EMBL/GenBank/DDBJ databases">
        <authorList>
            <consortium name="Pathogen Informatics"/>
        </authorList>
    </citation>
    <scope>NUCLEOTIDE SEQUENCE [LARGE SCALE GENOMIC DNA]</scope>
    <source>
        <strain evidence="1 2">2789STDY5834855</strain>
    </source>
</reference>
<accession>A0A174LJT8</accession>